<accession>A0A8T0V6Z5</accession>
<protein>
    <submittedName>
        <fullName evidence="1">Uncharacterized protein</fullName>
    </submittedName>
</protein>
<proteinExistence type="predicted"/>
<comment type="caution">
    <text evidence="1">The sequence shown here is derived from an EMBL/GenBank/DDBJ whole genome shotgun (WGS) entry which is preliminary data.</text>
</comment>
<dbReference type="AlphaFoldDB" id="A0A8T0V6Z5"/>
<reference evidence="1" key="1">
    <citation type="submission" date="2020-05" db="EMBL/GenBank/DDBJ databases">
        <title>WGS assembly of Panicum virgatum.</title>
        <authorList>
            <person name="Lovell J.T."/>
            <person name="Jenkins J."/>
            <person name="Shu S."/>
            <person name="Juenger T.E."/>
            <person name="Schmutz J."/>
        </authorList>
    </citation>
    <scope>NUCLEOTIDE SEQUENCE</scope>
    <source>
        <strain evidence="1">AP13</strain>
    </source>
</reference>
<dbReference type="Proteomes" id="UP000823388">
    <property type="component" value="Chromosome 3K"/>
</dbReference>
<keyword evidence="2" id="KW-1185">Reference proteome</keyword>
<evidence type="ECO:0000313" key="1">
    <source>
        <dbReference type="EMBL" id="KAG2629276.1"/>
    </source>
</evidence>
<gene>
    <name evidence="1" type="ORF">PVAP13_3KG435301</name>
</gene>
<name>A0A8T0V6Z5_PANVG</name>
<sequence>MLIFYQQASSNEQMCNDVYSREEKVWQPLFSVKGGSECRFHGCQMLYELAYGTPGAHGAGSLEAQPQAS</sequence>
<organism evidence="1 2">
    <name type="scientific">Panicum virgatum</name>
    <name type="common">Blackwell switchgrass</name>
    <dbReference type="NCBI Taxonomy" id="38727"/>
    <lineage>
        <taxon>Eukaryota</taxon>
        <taxon>Viridiplantae</taxon>
        <taxon>Streptophyta</taxon>
        <taxon>Embryophyta</taxon>
        <taxon>Tracheophyta</taxon>
        <taxon>Spermatophyta</taxon>
        <taxon>Magnoliopsida</taxon>
        <taxon>Liliopsida</taxon>
        <taxon>Poales</taxon>
        <taxon>Poaceae</taxon>
        <taxon>PACMAD clade</taxon>
        <taxon>Panicoideae</taxon>
        <taxon>Panicodae</taxon>
        <taxon>Paniceae</taxon>
        <taxon>Panicinae</taxon>
        <taxon>Panicum</taxon>
        <taxon>Panicum sect. Hiantes</taxon>
    </lineage>
</organism>
<evidence type="ECO:0000313" key="2">
    <source>
        <dbReference type="Proteomes" id="UP000823388"/>
    </source>
</evidence>
<dbReference type="EMBL" id="CM029041">
    <property type="protein sequence ID" value="KAG2629276.1"/>
    <property type="molecule type" value="Genomic_DNA"/>
</dbReference>